<keyword evidence="2" id="KW-0808">Transferase</keyword>
<comment type="caution">
    <text evidence="2">The sequence shown here is derived from an EMBL/GenBank/DDBJ whole genome shotgun (WGS) entry which is preliminary data.</text>
</comment>
<gene>
    <name evidence="2" type="ORF">Tco_0953708</name>
</gene>
<reference evidence="2" key="2">
    <citation type="submission" date="2022-01" db="EMBL/GenBank/DDBJ databases">
        <authorList>
            <person name="Yamashiro T."/>
            <person name="Shiraishi A."/>
            <person name="Satake H."/>
            <person name="Nakayama K."/>
        </authorList>
    </citation>
    <scope>NUCLEOTIDE SEQUENCE</scope>
</reference>
<dbReference type="CDD" id="cd00303">
    <property type="entry name" value="retropepsin_like"/>
    <property type="match status" value="1"/>
</dbReference>
<organism evidence="2 3">
    <name type="scientific">Tanacetum coccineum</name>
    <dbReference type="NCBI Taxonomy" id="301880"/>
    <lineage>
        <taxon>Eukaryota</taxon>
        <taxon>Viridiplantae</taxon>
        <taxon>Streptophyta</taxon>
        <taxon>Embryophyta</taxon>
        <taxon>Tracheophyta</taxon>
        <taxon>Spermatophyta</taxon>
        <taxon>Magnoliopsida</taxon>
        <taxon>eudicotyledons</taxon>
        <taxon>Gunneridae</taxon>
        <taxon>Pentapetalae</taxon>
        <taxon>asterids</taxon>
        <taxon>campanulids</taxon>
        <taxon>Asterales</taxon>
        <taxon>Asteraceae</taxon>
        <taxon>Asteroideae</taxon>
        <taxon>Anthemideae</taxon>
        <taxon>Anthemidinae</taxon>
        <taxon>Tanacetum</taxon>
    </lineage>
</organism>
<dbReference type="PANTHER" id="PTHR33067:SF35">
    <property type="entry name" value="ASPARTIC PEPTIDASE DDI1-TYPE DOMAIN-CONTAINING PROTEIN"/>
    <property type="match status" value="1"/>
</dbReference>
<proteinExistence type="predicted"/>
<dbReference type="PANTHER" id="PTHR33067">
    <property type="entry name" value="RNA-DIRECTED DNA POLYMERASE-RELATED"/>
    <property type="match status" value="1"/>
</dbReference>
<dbReference type="GO" id="GO:0003964">
    <property type="term" value="F:RNA-directed DNA polymerase activity"/>
    <property type="evidence" value="ECO:0007669"/>
    <property type="project" value="UniProtKB-KW"/>
</dbReference>
<evidence type="ECO:0000313" key="3">
    <source>
        <dbReference type="Proteomes" id="UP001151760"/>
    </source>
</evidence>
<dbReference type="Gene3D" id="2.40.70.10">
    <property type="entry name" value="Acid Proteases"/>
    <property type="match status" value="1"/>
</dbReference>
<keyword evidence="3" id="KW-1185">Reference proteome</keyword>
<reference evidence="2" key="1">
    <citation type="journal article" date="2022" name="Int. J. Mol. Sci.">
        <title>Draft Genome of Tanacetum Coccineum: Genomic Comparison of Closely Related Tanacetum-Family Plants.</title>
        <authorList>
            <person name="Yamashiro T."/>
            <person name="Shiraishi A."/>
            <person name="Nakayama K."/>
            <person name="Satake H."/>
        </authorList>
    </citation>
    <scope>NUCLEOTIDE SEQUENCE</scope>
</reference>
<feature type="region of interest" description="Disordered" evidence="1">
    <location>
        <begin position="239"/>
        <end position="266"/>
    </location>
</feature>
<evidence type="ECO:0000256" key="1">
    <source>
        <dbReference type="SAM" id="MobiDB-lite"/>
    </source>
</evidence>
<dbReference type="Proteomes" id="UP001151760">
    <property type="component" value="Unassembled WGS sequence"/>
</dbReference>
<accession>A0ABQ5E121</accession>
<protein>
    <submittedName>
        <fullName evidence="2">Reverse transcriptase domain-containing protein</fullName>
    </submittedName>
</protein>
<dbReference type="InterPro" id="IPR021109">
    <property type="entry name" value="Peptidase_aspartic_dom_sf"/>
</dbReference>
<name>A0ABQ5E121_9ASTR</name>
<keyword evidence="2" id="KW-0548">Nucleotidyltransferase</keyword>
<dbReference type="EMBL" id="BQNB010015862">
    <property type="protein sequence ID" value="GJT44993.1"/>
    <property type="molecule type" value="Genomic_DNA"/>
</dbReference>
<sequence>MINVLMAQLLEAPTEGYEDAIVVPEINANFELKHGLINLVQNKQFFGHDKEDPHAHIRYFNKITSTMKFPNVPSTSVKLLLSHVPRGQPDVIQPPAYQAPAYQAPAPQIQGVSKEDFQAYVKANDAVMRNMQTQGQNMQNQLTNLTDMLSKFLTSNTASTSGTLPSNTVTNPKEDLKGITTRSGVAYKGPTIHTTSSLKYRLEPEVTKDTMPPTNNGSTEDIQPPVVPVVHHESISKPVNAPVSASKPNQKASIPFPSRRNDERRHEKANDQIKKFYEIFRDLSFEISFTDALMLMPKFASTLKTLIGNKEKLSEMARTPLNENCSAVILNKLPKKLGDPGRFLIPCEFSGINTCNALADLGASINLMPYSVWKNLSLPELTPTCMTLELADRSISEPIGIAEDVYVTVGKFQFPADFVVVDFEPDPRVP</sequence>
<keyword evidence="2" id="KW-0695">RNA-directed DNA polymerase</keyword>
<evidence type="ECO:0000313" key="2">
    <source>
        <dbReference type="EMBL" id="GJT44993.1"/>
    </source>
</evidence>